<evidence type="ECO:0000256" key="6">
    <source>
        <dbReference type="SAM" id="MobiDB-lite"/>
    </source>
</evidence>
<keyword evidence="2" id="KW-0378">Hydrolase</keyword>
<evidence type="ECO:0000256" key="4">
    <source>
        <dbReference type="ARBA" id="ARBA00023098"/>
    </source>
</evidence>
<keyword evidence="8" id="KW-1185">Reference proteome</keyword>
<dbReference type="Gene3D" id="3.40.50.1820">
    <property type="entry name" value="alpha/beta hydrolase"/>
    <property type="match status" value="1"/>
</dbReference>
<feature type="region of interest" description="Disordered" evidence="6">
    <location>
        <begin position="207"/>
        <end position="233"/>
    </location>
</feature>
<dbReference type="Pfam" id="PF03403">
    <property type="entry name" value="PAF-AH_p_II"/>
    <property type="match status" value="1"/>
</dbReference>
<reference evidence="7 8" key="1">
    <citation type="submission" date="2019-05" db="EMBL/GenBank/DDBJ databases">
        <title>Sporisorium graminicola CBS 10092 draft sequencing and annotation.</title>
        <authorList>
            <person name="Solano-Gonzalez S."/>
            <person name="Caddick M.X."/>
            <person name="Darby A."/>
        </authorList>
    </citation>
    <scope>NUCLEOTIDE SEQUENCE [LARGE SCALE GENOMIC DNA]</scope>
    <source>
        <strain evidence="7 8">CBS 10092</strain>
    </source>
</reference>
<comment type="caution">
    <text evidence="7">The sequence shown here is derived from an EMBL/GenBank/DDBJ whole genome shotgun (WGS) entry which is preliminary data.</text>
</comment>
<dbReference type="EC" id="3.1.1.47" evidence="1"/>
<evidence type="ECO:0000256" key="3">
    <source>
        <dbReference type="ARBA" id="ARBA00022963"/>
    </source>
</evidence>
<dbReference type="RefSeq" id="XP_029742146.1">
    <property type="nucleotide sequence ID" value="XM_029880760.1"/>
</dbReference>
<dbReference type="PANTHER" id="PTHR10272">
    <property type="entry name" value="PLATELET-ACTIVATING FACTOR ACETYLHYDROLASE"/>
    <property type="match status" value="1"/>
</dbReference>
<feature type="region of interest" description="Disordered" evidence="6">
    <location>
        <begin position="25"/>
        <end position="124"/>
    </location>
</feature>
<evidence type="ECO:0000313" key="7">
    <source>
        <dbReference type="EMBL" id="TKY90161.1"/>
    </source>
</evidence>
<feature type="region of interest" description="Disordered" evidence="6">
    <location>
        <begin position="559"/>
        <end position="630"/>
    </location>
</feature>
<dbReference type="PANTHER" id="PTHR10272:SF0">
    <property type="entry name" value="PLATELET-ACTIVATING FACTOR ACETYLHYDROLASE"/>
    <property type="match status" value="1"/>
</dbReference>
<dbReference type="GeneID" id="40723054"/>
<proteinExistence type="predicted"/>
<feature type="coiled-coil region" evidence="5">
    <location>
        <begin position="740"/>
        <end position="767"/>
    </location>
</feature>
<dbReference type="EMBL" id="SRRM01000002">
    <property type="protein sequence ID" value="TKY90161.1"/>
    <property type="molecule type" value="Genomic_DNA"/>
</dbReference>
<dbReference type="InterPro" id="IPR029058">
    <property type="entry name" value="AB_hydrolase_fold"/>
</dbReference>
<dbReference type="GO" id="GO:0016042">
    <property type="term" value="P:lipid catabolic process"/>
    <property type="evidence" value="ECO:0007669"/>
    <property type="project" value="UniProtKB-KW"/>
</dbReference>
<keyword evidence="4" id="KW-0443">Lipid metabolism</keyword>
<feature type="compositionally biased region" description="Basic and acidic residues" evidence="6">
    <location>
        <begin position="688"/>
        <end position="698"/>
    </location>
</feature>
<feature type="compositionally biased region" description="Polar residues" evidence="6">
    <location>
        <begin position="672"/>
        <end position="685"/>
    </location>
</feature>
<evidence type="ECO:0000256" key="2">
    <source>
        <dbReference type="ARBA" id="ARBA00022801"/>
    </source>
</evidence>
<dbReference type="SUPFAM" id="SSF53474">
    <property type="entry name" value="alpha/beta-Hydrolases"/>
    <property type="match status" value="2"/>
</dbReference>
<feature type="compositionally biased region" description="Basic and acidic residues" evidence="6">
    <location>
        <begin position="212"/>
        <end position="227"/>
    </location>
</feature>
<feature type="compositionally biased region" description="Basic and acidic residues" evidence="6">
    <location>
        <begin position="46"/>
        <end position="66"/>
    </location>
</feature>
<dbReference type="Proteomes" id="UP000306050">
    <property type="component" value="Chromosome SGRAM_1"/>
</dbReference>
<protein>
    <recommendedName>
        <fullName evidence="1">1-alkyl-2-acetylglycerophosphocholine esterase</fullName>
        <ecNumber evidence="1">3.1.1.47</ecNumber>
    </recommendedName>
</protein>
<keyword evidence="5" id="KW-0175">Coiled coil</keyword>
<evidence type="ECO:0000313" key="8">
    <source>
        <dbReference type="Proteomes" id="UP000306050"/>
    </source>
</evidence>
<dbReference type="GO" id="GO:0003847">
    <property type="term" value="F:1-alkyl-2-acetylglycerophosphocholine esterase activity"/>
    <property type="evidence" value="ECO:0007669"/>
    <property type="project" value="UniProtKB-EC"/>
</dbReference>
<name>A0A4U7KZ46_9BASI</name>
<feature type="region of interest" description="Disordered" evidence="6">
    <location>
        <begin position="653"/>
        <end position="709"/>
    </location>
</feature>
<dbReference type="KEGG" id="sgra:EX895_000159"/>
<feature type="compositionally biased region" description="Polar residues" evidence="6">
    <location>
        <begin position="654"/>
        <end position="663"/>
    </location>
</feature>
<accession>A0A4U7KZ46</accession>
<dbReference type="AlphaFoldDB" id="A0A4U7KZ46"/>
<evidence type="ECO:0000256" key="1">
    <source>
        <dbReference type="ARBA" id="ARBA00013201"/>
    </source>
</evidence>
<sequence length="803" mass="88485">MGLPPYSGPFEVGVLDLEIPVRKPRSFCNNVVNPGELNKPAKKARQWAEKQNREAKESRQAKRKEQSSSAPTSTTVTSDSADASTSDDDPQHQQQPSSSSCNDGNCPEEQSDDSDETDSPWSPWTTGSKTCTLHLETVLFSIYYPAQPMSDDEVKQYPRAAWLGRPIHAGVRALMQYVGQYGVFALPASPAVLSLINAHLPARVGPPLADPEEVHKQSHPARSDSDRPTIGNFGKRPPQLPVLIFSHGLAGNRLSYSQYCGELASLGIVVAAIEHRDGSGVSSIVRGEEAPDKANQSGAGGAGGSLHIPHIGHKSSGRMKASVPYFTFEKIGLQSFATDPSEREVDLRCDQIEMRQAEIEETVYVLNEINAGRGYEIVQRSTRNLGTKLAGHAGRARNLPRGSLIGSERPLHDWKGKLDMEVPTLCGHSFGGATVIEMMRKPNVFPMAMVLDPWVEPVRDPAKEEDQVKGHLVKPIYVLNSESFSVWQEHFEKLKRICLDARKTSGRGWLLTLTGSKHTDFSDYPFLLPRIFRSTVGPRHTMEVFCKATYMQMGLSRQRLHEQQNQPDCKVDRQSSPTNVAPDNDRAGLQGEMESDRVEQVASPTELERAEKGWAPSGKSQSGTEGRGNVVQSPICETKQGSVQQHEHVDANLSPAQEGSATPTIDRGGTATVASPETPSQNDWSYQELHEQSQHDQAEVGQQARDMVGERHRQMSSSAGGNSAAVLDKGFVTDVRYLKMIDADQDVQQVHEQLEEVAERFKNKKTRPHSLMSLFMYLNGFKPGLDRPGKVLIHQLNSSHPPK</sequence>
<organism evidence="7 8">
    <name type="scientific">Sporisorium graminicola</name>
    <dbReference type="NCBI Taxonomy" id="280036"/>
    <lineage>
        <taxon>Eukaryota</taxon>
        <taxon>Fungi</taxon>
        <taxon>Dikarya</taxon>
        <taxon>Basidiomycota</taxon>
        <taxon>Ustilaginomycotina</taxon>
        <taxon>Ustilaginomycetes</taxon>
        <taxon>Ustilaginales</taxon>
        <taxon>Ustilaginaceae</taxon>
        <taxon>Sporisorium</taxon>
    </lineage>
</organism>
<feature type="compositionally biased region" description="Low complexity" evidence="6">
    <location>
        <begin position="67"/>
        <end position="84"/>
    </location>
</feature>
<dbReference type="OrthoDB" id="2363873at2759"/>
<feature type="compositionally biased region" description="Acidic residues" evidence="6">
    <location>
        <begin position="109"/>
        <end position="118"/>
    </location>
</feature>
<gene>
    <name evidence="7" type="ORF">EX895_000159</name>
</gene>
<keyword evidence="3" id="KW-0442">Lipid degradation</keyword>
<evidence type="ECO:0000256" key="5">
    <source>
        <dbReference type="SAM" id="Coils"/>
    </source>
</evidence>